<evidence type="ECO:0000256" key="4">
    <source>
        <dbReference type="ARBA" id="ARBA00022475"/>
    </source>
</evidence>
<dbReference type="Pfam" id="PF05730">
    <property type="entry name" value="CFEM"/>
    <property type="match status" value="1"/>
</dbReference>
<feature type="disulfide bond" evidence="15">
    <location>
        <begin position="42"/>
        <end position="49"/>
    </location>
</feature>
<evidence type="ECO:0000256" key="3">
    <source>
        <dbReference type="ARBA" id="ARBA00010031"/>
    </source>
</evidence>
<organism evidence="18 19">
    <name type="scientific">Plenodomus tracheiphilus IPT5</name>
    <dbReference type="NCBI Taxonomy" id="1408161"/>
    <lineage>
        <taxon>Eukaryota</taxon>
        <taxon>Fungi</taxon>
        <taxon>Dikarya</taxon>
        <taxon>Ascomycota</taxon>
        <taxon>Pezizomycotina</taxon>
        <taxon>Dothideomycetes</taxon>
        <taxon>Pleosporomycetidae</taxon>
        <taxon>Pleosporales</taxon>
        <taxon>Pleosporineae</taxon>
        <taxon>Leptosphaeriaceae</taxon>
        <taxon>Plenodomus</taxon>
    </lineage>
</organism>
<dbReference type="InterPro" id="IPR008427">
    <property type="entry name" value="Extracellular_membr_CFEM_dom"/>
</dbReference>
<proteinExistence type="inferred from homology"/>
<keyword evidence="19" id="KW-1185">Reference proteome</keyword>
<evidence type="ECO:0000256" key="6">
    <source>
        <dbReference type="ARBA" id="ARBA00022617"/>
    </source>
</evidence>
<dbReference type="GO" id="GO:0046872">
    <property type="term" value="F:metal ion binding"/>
    <property type="evidence" value="ECO:0007669"/>
    <property type="project" value="UniProtKB-UniRule"/>
</dbReference>
<dbReference type="PANTHER" id="PTHR37928">
    <property type="entry name" value="CFEM DOMAIN PROTEIN (AFU_ORTHOLOGUE AFUA_6G14090)"/>
    <property type="match status" value="1"/>
</dbReference>
<evidence type="ECO:0000256" key="7">
    <source>
        <dbReference type="ARBA" id="ARBA00022622"/>
    </source>
</evidence>
<evidence type="ECO:0000256" key="12">
    <source>
        <dbReference type="ARBA" id="ARBA00023157"/>
    </source>
</evidence>
<keyword evidence="14" id="KW-0449">Lipoprotein</keyword>
<evidence type="ECO:0000256" key="1">
    <source>
        <dbReference type="ARBA" id="ARBA00004609"/>
    </source>
</evidence>
<evidence type="ECO:0000256" key="15">
    <source>
        <dbReference type="PROSITE-ProRule" id="PRU01356"/>
    </source>
</evidence>
<dbReference type="GO" id="GO:0005886">
    <property type="term" value="C:plasma membrane"/>
    <property type="evidence" value="ECO:0007669"/>
    <property type="project" value="UniProtKB-SubCell"/>
</dbReference>
<gene>
    <name evidence="18" type="ORF">T440DRAFT_475755</name>
</gene>
<keyword evidence="8 15" id="KW-0479">Metal-binding</keyword>
<dbReference type="GO" id="GO:0098552">
    <property type="term" value="C:side of membrane"/>
    <property type="evidence" value="ECO:0007669"/>
    <property type="project" value="UniProtKB-KW"/>
</dbReference>
<evidence type="ECO:0000259" key="17">
    <source>
        <dbReference type="PROSITE" id="PS52012"/>
    </source>
</evidence>
<feature type="disulfide bond" evidence="15">
    <location>
        <begin position="51"/>
        <end position="84"/>
    </location>
</feature>
<feature type="chain" id="PRO_5025452913" description="CFEM domain-containing protein" evidence="16">
    <location>
        <begin position="20"/>
        <end position="162"/>
    </location>
</feature>
<name>A0A6A7BGR1_9PLEO</name>
<keyword evidence="5" id="KW-0964">Secreted</keyword>
<comment type="similarity">
    <text evidence="3">Belongs to the RBT5 family.</text>
</comment>
<evidence type="ECO:0000256" key="5">
    <source>
        <dbReference type="ARBA" id="ARBA00022525"/>
    </source>
</evidence>
<feature type="domain" description="CFEM" evidence="17">
    <location>
        <begin position="2"/>
        <end position="112"/>
    </location>
</feature>
<comment type="caution">
    <text evidence="15">Lacks conserved residue(s) required for the propagation of feature annotation.</text>
</comment>
<keyword evidence="4" id="KW-1003">Cell membrane</keyword>
<keyword evidence="13" id="KW-0325">Glycoprotein</keyword>
<evidence type="ECO:0000313" key="18">
    <source>
        <dbReference type="EMBL" id="KAF2854641.1"/>
    </source>
</evidence>
<evidence type="ECO:0000256" key="16">
    <source>
        <dbReference type="SAM" id="SignalP"/>
    </source>
</evidence>
<reference evidence="18" key="1">
    <citation type="submission" date="2020-01" db="EMBL/GenBank/DDBJ databases">
        <authorList>
            <consortium name="DOE Joint Genome Institute"/>
            <person name="Haridas S."/>
            <person name="Albert R."/>
            <person name="Binder M."/>
            <person name="Bloem J."/>
            <person name="Labutti K."/>
            <person name="Salamov A."/>
            <person name="Andreopoulos B."/>
            <person name="Baker S.E."/>
            <person name="Barry K."/>
            <person name="Bills G."/>
            <person name="Bluhm B.H."/>
            <person name="Cannon C."/>
            <person name="Castanera R."/>
            <person name="Culley D.E."/>
            <person name="Daum C."/>
            <person name="Ezra D."/>
            <person name="Gonzalez J.B."/>
            <person name="Henrissat B."/>
            <person name="Kuo A."/>
            <person name="Liang C."/>
            <person name="Lipzen A."/>
            <person name="Lutzoni F."/>
            <person name="Magnuson J."/>
            <person name="Mondo S."/>
            <person name="Nolan M."/>
            <person name="Ohm R."/>
            <person name="Pangilinan J."/>
            <person name="Park H.-J."/>
            <person name="Ramirez L."/>
            <person name="Alfaro M."/>
            <person name="Sun H."/>
            <person name="Tritt A."/>
            <person name="Yoshinaga Y."/>
            <person name="Zwiers L.-H."/>
            <person name="Turgeon B.G."/>
            <person name="Goodwin S.B."/>
            <person name="Spatafora J.W."/>
            <person name="Crous P.W."/>
            <person name="Grigoriev I.V."/>
        </authorList>
    </citation>
    <scope>NUCLEOTIDE SEQUENCE</scope>
    <source>
        <strain evidence="18">IPT5</strain>
    </source>
</reference>
<dbReference type="AlphaFoldDB" id="A0A6A7BGR1"/>
<keyword evidence="12 15" id="KW-1015">Disulfide bond</keyword>
<dbReference type="OrthoDB" id="3065412at2759"/>
<keyword evidence="7" id="KW-0336">GPI-anchor</keyword>
<evidence type="ECO:0000256" key="2">
    <source>
        <dbReference type="ARBA" id="ARBA00004613"/>
    </source>
</evidence>
<dbReference type="SMART" id="SM00747">
    <property type="entry name" value="CFEM"/>
    <property type="match status" value="1"/>
</dbReference>
<keyword evidence="6 15" id="KW-0349">Heme</keyword>
<feature type="binding site" description="axial binding residue" evidence="15">
    <location>
        <position position="46"/>
    </location>
    <ligand>
        <name>heme</name>
        <dbReference type="ChEBI" id="CHEBI:30413"/>
    </ligand>
    <ligandPart>
        <name>Fe</name>
        <dbReference type="ChEBI" id="CHEBI:18248"/>
    </ligandPart>
</feature>
<evidence type="ECO:0000313" key="19">
    <source>
        <dbReference type="Proteomes" id="UP000799423"/>
    </source>
</evidence>
<evidence type="ECO:0000256" key="10">
    <source>
        <dbReference type="ARBA" id="ARBA00023004"/>
    </source>
</evidence>
<keyword evidence="10 15" id="KW-0408">Iron</keyword>
<evidence type="ECO:0000256" key="9">
    <source>
        <dbReference type="ARBA" id="ARBA00022729"/>
    </source>
</evidence>
<feature type="signal peptide" evidence="16">
    <location>
        <begin position="1"/>
        <end position="19"/>
    </location>
</feature>
<dbReference type="PANTHER" id="PTHR37928:SF2">
    <property type="entry name" value="GPI ANCHORED CFEM DOMAIN PROTEIN (AFU_ORTHOLOGUE AFUA_6G10580)"/>
    <property type="match status" value="1"/>
</dbReference>
<evidence type="ECO:0000256" key="13">
    <source>
        <dbReference type="ARBA" id="ARBA00023180"/>
    </source>
</evidence>
<keyword evidence="11" id="KW-0472">Membrane</keyword>
<dbReference type="EMBL" id="MU006292">
    <property type="protein sequence ID" value="KAF2854641.1"/>
    <property type="molecule type" value="Genomic_DNA"/>
</dbReference>
<comment type="subcellular location">
    <subcellularLocation>
        <location evidence="1">Cell membrane</location>
        <topology evidence="1">Lipid-anchor</topology>
        <topology evidence="1">GPI-anchor</topology>
    </subcellularLocation>
    <subcellularLocation>
        <location evidence="2">Secreted</location>
    </subcellularLocation>
</comment>
<dbReference type="Proteomes" id="UP000799423">
    <property type="component" value="Unassembled WGS sequence"/>
</dbReference>
<dbReference type="InterPro" id="IPR051735">
    <property type="entry name" value="CFEM_domain"/>
</dbReference>
<evidence type="ECO:0000256" key="8">
    <source>
        <dbReference type="ARBA" id="ARBA00022723"/>
    </source>
</evidence>
<accession>A0A6A7BGR1</accession>
<protein>
    <recommendedName>
        <fullName evidence="17">CFEM domain-containing protein</fullName>
    </recommendedName>
</protein>
<evidence type="ECO:0000256" key="14">
    <source>
        <dbReference type="ARBA" id="ARBA00023288"/>
    </source>
</evidence>
<keyword evidence="9 16" id="KW-0732">Signal</keyword>
<dbReference type="GO" id="GO:0005576">
    <property type="term" value="C:extracellular region"/>
    <property type="evidence" value="ECO:0007669"/>
    <property type="project" value="UniProtKB-SubCell"/>
</dbReference>
<sequence>MLRASIIAAVVAFSSTALAQGNLLSQIPQCAQTCFGNNLGSCGPLDIGCICGNTPVINTVSCCIFATCPQSDIQSTIAFATNLCSLQNVQLDTTPDCPANGTSSASPSASTASGASAYASATRTAASGSPTAATATAAAAPLQQAGAGLGLGAVMAVLFAYL</sequence>
<dbReference type="PROSITE" id="PS52012">
    <property type="entry name" value="CFEM"/>
    <property type="match status" value="1"/>
</dbReference>
<evidence type="ECO:0000256" key="11">
    <source>
        <dbReference type="ARBA" id="ARBA00023136"/>
    </source>
</evidence>